<dbReference type="Pfam" id="PF17191">
    <property type="entry name" value="RecG_wedge"/>
    <property type="match status" value="1"/>
</dbReference>
<evidence type="ECO:0000256" key="14">
    <source>
        <dbReference type="ARBA" id="ARBA00048988"/>
    </source>
</evidence>
<keyword evidence="4 15" id="KW-0227">DNA damage</keyword>
<dbReference type="PROSITE" id="PS51194">
    <property type="entry name" value="HELICASE_CTER"/>
    <property type="match status" value="1"/>
</dbReference>
<dbReference type="SMART" id="SM00487">
    <property type="entry name" value="DEXDc"/>
    <property type="match status" value="1"/>
</dbReference>
<dbReference type="InterPro" id="IPR001650">
    <property type="entry name" value="Helicase_C-like"/>
</dbReference>
<evidence type="ECO:0000256" key="2">
    <source>
        <dbReference type="ARBA" id="ARBA00017846"/>
    </source>
</evidence>
<dbReference type="Pfam" id="PF00271">
    <property type="entry name" value="Helicase_C"/>
    <property type="match status" value="1"/>
</dbReference>
<keyword evidence="19" id="KW-1185">Reference proteome</keyword>
<comment type="catalytic activity">
    <reaction evidence="12 15">
        <text>Couples ATP hydrolysis with the unwinding of duplex DNA by translocating in the 3'-5' direction.</text>
        <dbReference type="EC" id="5.6.2.4"/>
    </reaction>
</comment>
<dbReference type="InterPro" id="IPR011545">
    <property type="entry name" value="DEAD/DEAH_box_helicase_dom"/>
</dbReference>
<comment type="similarity">
    <text evidence="1 15">Belongs to the helicase family. RecG subfamily.</text>
</comment>
<dbReference type="InterPro" id="IPR045562">
    <property type="entry name" value="RecG_dom3_C"/>
</dbReference>
<evidence type="ECO:0000259" key="17">
    <source>
        <dbReference type="PROSITE" id="PS51194"/>
    </source>
</evidence>
<dbReference type="NCBIfam" id="NF008168">
    <property type="entry name" value="PRK10917.2-2"/>
    <property type="match status" value="1"/>
</dbReference>
<comment type="catalytic activity">
    <reaction evidence="14 15">
        <text>ATP + H2O = ADP + phosphate + H(+)</text>
        <dbReference type="Rhea" id="RHEA:13065"/>
        <dbReference type="ChEBI" id="CHEBI:15377"/>
        <dbReference type="ChEBI" id="CHEBI:15378"/>
        <dbReference type="ChEBI" id="CHEBI:30616"/>
        <dbReference type="ChEBI" id="CHEBI:43474"/>
        <dbReference type="ChEBI" id="CHEBI:456216"/>
        <dbReference type="EC" id="5.6.2.4"/>
    </reaction>
</comment>
<dbReference type="PROSITE" id="PS51192">
    <property type="entry name" value="HELICASE_ATP_BIND_1"/>
    <property type="match status" value="1"/>
</dbReference>
<dbReference type="Pfam" id="PF19833">
    <property type="entry name" value="RecG_dom3_C"/>
    <property type="match status" value="1"/>
</dbReference>
<comment type="caution">
    <text evidence="18">The sequence shown here is derived from an EMBL/GenBank/DDBJ whole genome shotgun (WGS) entry which is preliminary data.</text>
</comment>
<evidence type="ECO:0000256" key="15">
    <source>
        <dbReference type="RuleBase" id="RU363016"/>
    </source>
</evidence>
<proteinExistence type="inferred from homology"/>
<dbReference type="InterPro" id="IPR012340">
    <property type="entry name" value="NA-bd_OB-fold"/>
</dbReference>
<name>A0ABU3VWU4_9GAMM</name>
<gene>
    <name evidence="18" type="primary">recG</name>
    <name evidence="18" type="ORF">RYS15_08625</name>
</gene>
<accession>A0ABU3VWU4</accession>
<evidence type="ECO:0000256" key="4">
    <source>
        <dbReference type="ARBA" id="ARBA00022763"/>
    </source>
</evidence>
<keyword evidence="8" id="KW-0238">DNA-binding</keyword>
<dbReference type="CDD" id="cd04488">
    <property type="entry name" value="RecG_wedge_OBF"/>
    <property type="match status" value="1"/>
</dbReference>
<dbReference type="InterPro" id="IPR004609">
    <property type="entry name" value="ATP-dep_DNA_helicase_RecG"/>
</dbReference>
<dbReference type="SMART" id="SM00490">
    <property type="entry name" value="HELICc"/>
    <property type="match status" value="1"/>
</dbReference>
<dbReference type="PANTHER" id="PTHR47964:SF1">
    <property type="entry name" value="ATP-DEPENDENT DNA HELICASE HOMOLOG RECG, CHLOROPLASTIC"/>
    <property type="match status" value="1"/>
</dbReference>
<sequence length="691" mass="76024">MTSLEDLPVTTLKGVGAALAGKLAKLGIQSLQDMVFHLPHRYEDRTRVLPIGSLRIGDVGVVEGEVAKADLVMGRRRSLQVTLRDDSGFLVMRFFHFNAAQKAQLAVGTRVRCFGEVRAGRAGFEFYHPEYEINPAPMAPAENASLTPVYPLTDGIQQPRVRALCRQALAYLQRYPIRELLPEAVLSDYQLPDITRAVMLVHAPPADADVPQLVAGKHPAQQRLVMEELLAHQLSLLQVREQIQQRQSLPLLPRGDLVQRFLDALPFELTGAQRQVVGDIRQDLSQPLPMLRLVQGDVGSGKTVVAALAALQAIAAGGQVALMAPTEILAEQHYNSFQQWLEPLGLSLAWVSGKVKGKARQRALEALASGEAQIAIGTHALFQNDVAFQRLALVIVDEQHRFGVHQRLALRDKGVAGELAPHQLIMTATPIPRTLAMSAYADLDTSVIDELPPGRKPIDTIVIPDSRREDVIERVRGACRDGRQAYWVCTLIEESEALQCQAAEATAEDLQARLADLKVGLVHGRLKAAEKAEMMAAFKAGDLDLLVATTVIEVGVDVPNASLIIIENPERLGLAQLHQLRGRVGRGHEASFCVLLYHPPLSTNGKARLQVLRDSQDGFVIAEKDLEIRGPGEVLGTRQTGLMQFRLAEFERDKGWIEPIRELAPGLMADRARVTALIRRWLGERIRYGDV</sequence>
<dbReference type="PANTHER" id="PTHR47964">
    <property type="entry name" value="ATP-DEPENDENT DNA HELICASE HOMOLOG RECG, CHLOROPLASTIC"/>
    <property type="match status" value="1"/>
</dbReference>
<dbReference type="Gene3D" id="3.40.50.300">
    <property type="entry name" value="P-loop containing nucleotide triphosphate hydrolases"/>
    <property type="match status" value="2"/>
</dbReference>
<evidence type="ECO:0000259" key="16">
    <source>
        <dbReference type="PROSITE" id="PS51192"/>
    </source>
</evidence>
<keyword evidence="11" id="KW-0413">Isomerase</keyword>
<dbReference type="CDD" id="cd17992">
    <property type="entry name" value="DEXHc_RecG"/>
    <property type="match status" value="1"/>
</dbReference>
<dbReference type="Gene3D" id="2.40.50.140">
    <property type="entry name" value="Nucleic acid-binding proteins"/>
    <property type="match status" value="1"/>
</dbReference>
<dbReference type="NCBIfam" id="NF008166">
    <property type="entry name" value="PRK10917.1-4"/>
    <property type="match status" value="1"/>
</dbReference>
<organism evidence="18 19">
    <name type="scientific">Marinobacter xestospongiae</name>
    <dbReference type="NCBI Taxonomy" id="994319"/>
    <lineage>
        <taxon>Bacteria</taxon>
        <taxon>Pseudomonadati</taxon>
        <taxon>Pseudomonadota</taxon>
        <taxon>Gammaproteobacteria</taxon>
        <taxon>Pseudomonadales</taxon>
        <taxon>Marinobacteraceae</taxon>
        <taxon>Marinobacter</taxon>
    </lineage>
</organism>
<evidence type="ECO:0000256" key="9">
    <source>
        <dbReference type="ARBA" id="ARBA00023172"/>
    </source>
</evidence>
<evidence type="ECO:0000256" key="8">
    <source>
        <dbReference type="ARBA" id="ARBA00023125"/>
    </source>
</evidence>
<keyword evidence="6 15" id="KW-0347">Helicase</keyword>
<dbReference type="EMBL" id="JAWIIJ010000005">
    <property type="protein sequence ID" value="MDV2078747.1"/>
    <property type="molecule type" value="Genomic_DNA"/>
</dbReference>
<protein>
    <recommendedName>
        <fullName evidence="2 15">ATP-dependent DNA helicase RecG</fullName>
        <ecNumber evidence="13 15">5.6.2.4</ecNumber>
    </recommendedName>
</protein>
<dbReference type="SUPFAM" id="SSF50249">
    <property type="entry name" value="Nucleic acid-binding proteins"/>
    <property type="match status" value="1"/>
</dbReference>
<dbReference type="NCBIfam" id="TIGR00643">
    <property type="entry name" value="recG"/>
    <property type="match status" value="1"/>
</dbReference>
<keyword evidence="7 15" id="KW-0067">ATP-binding</keyword>
<dbReference type="EC" id="5.6.2.4" evidence="13 15"/>
<evidence type="ECO:0000256" key="7">
    <source>
        <dbReference type="ARBA" id="ARBA00022840"/>
    </source>
</evidence>
<keyword evidence="10 15" id="KW-0234">DNA repair</keyword>
<dbReference type="NCBIfam" id="NF008165">
    <property type="entry name" value="PRK10917.1-3"/>
    <property type="match status" value="1"/>
</dbReference>
<evidence type="ECO:0000313" key="18">
    <source>
        <dbReference type="EMBL" id="MDV2078747.1"/>
    </source>
</evidence>
<keyword evidence="9 15" id="KW-0233">DNA recombination</keyword>
<evidence type="ECO:0000256" key="6">
    <source>
        <dbReference type="ARBA" id="ARBA00022806"/>
    </source>
</evidence>
<dbReference type="NCBIfam" id="NF008163">
    <property type="entry name" value="PRK10917.1-1"/>
    <property type="match status" value="1"/>
</dbReference>
<dbReference type="Proteomes" id="UP001269819">
    <property type="component" value="Unassembled WGS sequence"/>
</dbReference>
<comment type="function">
    <text evidence="15">Plays a critical role in recombination and DNA repair. Helps process Holliday junction intermediates to mature products by catalyzing branch migration. Has replication fork regression activity, unwinds stalled or blocked replication forks to make a HJ that can be resolved. Has a DNA unwinding activity characteristic of a DNA helicase with 3'-5' polarity.</text>
</comment>
<feature type="domain" description="Helicase ATP-binding" evidence="16">
    <location>
        <begin position="283"/>
        <end position="448"/>
    </location>
</feature>
<dbReference type="InterPro" id="IPR014001">
    <property type="entry name" value="Helicase_ATP-bd"/>
</dbReference>
<evidence type="ECO:0000256" key="11">
    <source>
        <dbReference type="ARBA" id="ARBA00023235"/>
    </source>
</evidence>
<dbReference type="GO" id="GO:0016787">
    <property type="term" value="F:hydrolase activity"/>
    <property type="evidence" value="ECO:0007669"/>
    <property type="project" value="UniProtKB-KW"/>
</dbReference>
<evidence type="ECO:0000256" key="10">
    <source>
        <dbReference type="ARBA" id="ARBA00023204"/>
    </source>
</evidence>
<dbReference type="SUPFAM" id="SSF52540">
    <property type="entry name" value="P-loop containing nucleoside triphosphate hydrolases"/>
    <property type="match status" value="2"/>
</dbReference>
<dbReference type="Pfam" id="PF00270">
    <property type="entry name" value="DEAD"/>
    <property type="match status" value="1"/>
</dbReference>
<dbReference type="InterPro" id="IPR033454">
    <property type="entry name" value="RecG_wedge"/>
</dbReference>
<evidence type="ECO:0000256" key="12">
    <source>
        <dbReference type="ARBA" id="ARBA00034617"/>
    </source>
</evidence>
<dbReference type="InterPro" id="IPR047112">
    <property type="entry name" value="RecG/Mfd"/>
</dbReference>
<evidence type="ECO:0000256" key="13">
    <source>
        <dbReference type="ARBA" id="ARBA00034808"/>
    </source>
</evidence>
<dbReference type="RefSeq" id="WP_316973453.1">
    <property type="nucleotide sequence ID" value="NZ_JAWIIJ010000005.1"/>
</dbReference>
<evidence type="ECO:0000256" key="3">
    <source>
        <dbReference type="ARBA" id="ARBA00022741"/>
    </source>
</evidence>
<evidence type="ECO:0000256" key="5">
    <source>
        <dbReference type="ARBA" id="ARBA00022801"/>
    </source>
</evidence>
<dbReference type="InterPro" id="IPR027417">
    <property type="entry name" value="P-loop_NTPase"/>
</dbReference>
<reference evidence="18 19" key="1">
    <citation type="submission" date="2023-10" db="EMBL/GenBank/DDBJ databases">
        <title>Characteristics and mechanism of a salt-tolerant marine origin heterotrophic nitrifying- aerobic denitrifying bacteria Marinobacter xestospongiae HN1.</title>
        <authorList>
            <person name="Qi R."/>
        </authorList>
    </citation>
    <scope>NUCLEOTIDE SEQUENCE [LARGE SCALE GENOMIC DNA]</scope>
    <source>
        <strain evidence="18 19">HN1</strain>
    </source>
</reference>
<keyword evidence="3 15" id="KW-0547">Nucleotide-binding</keyword>
<dbReference type="GO" id="GO:0003678">
    <property type="term" value="F:DNA helicase activity"/>
    <property type="evidence" value="ECO:0007669"/>
    <property type="project" value="UniProtKB-EC"/>
</dbReference>
<evidence type="ECO:0000313" key="19">
    <source>
        <dbReference type="Proteomes" id="UP001269819"/>
    </source>
</evidence>
<feature type="domain" description="Helicase C-terminal" evidence="17">
    <location>
        <begin position="481"/>
        <end position="627"/>
    </location>
</feature>
<evidence type="ECO:0000256" key="1">
    <source>
        <dbReference type="ARBA" id="ARBA00007504"/>
    </source>
</evidence>
<keyword evidence="5 15" id="KW-0378">Hydrolase</keyword>